<dbReference type="InterPro" id="IPR052594">
    <property type="entry name" value="J_domain-containing_protein"/>
</dbReference>
<evidence type="ECO:0000313" key="2">
    <source>
        <dbReference type="EMBL" id="QJI53376.1"/>
    </source>
</evidence>
<organism evidence="2 3">
    <name type="scientific">Alteromonas phage vB_AcoS-R7M</name>
    <dbReference type="NCBI Taxonomy" id="2729541"/>
    <lineage>
        <taxon>Viruses</taxon>
        <taxon>Duplodnaviria</taxon>
        <taxon>Heunggongvirae</taxon>
        <taxon>Uroviricota</taxon>
        <taxon>Caudoviricetes</taxon>
        <taxon>Queuovirinae</taxon>
        <taxon>Amoyvirus</taxon>
        <taxon>Amoyvirus R7M</taxon>
    </lineage>
</organism>
<proteinExistence type="predicted"/>
<dbReference type="SUPFAM" id="SSF46565">
    <property type="entry name" value="Chaperone J-domain"/>
    <property type="match status" value="1"/>
</dbReference>
<dbReference type="PROSITE" id="PS50076">
    <property type="entry name" value="DNAJ_2"/>
    <property type="match status" value="1"/>
</dbReference>
<dbReference type="GO" id="GO:0031072">
    <property type="term" value="F:heat shock protein binding"/>
    <property type="evidence" value="ECO:0007669"/>
    <property type="project" value="TreeGrafter"/>
</dbReference>
<dbReference type="PRINTS" id="PR00625">
    <property type="entry name" value="JDOMAIN"/>
</dbReference>
<reference evidence="3" key="1">
    <citation type="submission" date="2020-04" db="EMBL/GenBank/DDBJ databases">
        <authorList>
            <person name="Ma R."/>
            <person name="Lai J."/>
            <person name="Yang Y."/>
            <person name="Jiao N."/>
            <person name="Zhang R."/>
        </authorList>
    </citation>
    <scope>NUCLEOTIDE SEQUENCE [LARGE SCALE GENOMIC DNA]</scope>
</reference>
<dbReference type="InterPro" id="IPR036869">
    <property type="entry name" value="J_dom_sf"/>
</dbReference>
<gene>
    <name evidence="2" type="ORF">vBAcoSR7M_54</name>
</gene>
<dbReference type="Proteomes" id="UP000503037">
    <property type="component" value="Segment"/>
</dbReference>
<accession>A0A6M3YTH9</accession>
<evidence type="ECO:0000259" key="1">
    <source>
        <dbReference type="PROSITE" id="PS50076"/>
    </source>
</evidence>
<dbReference type="SMART" id="SM00271">
    <property type="entry name" value="DnaJ"/>
    <property type="match status" value="1"/>
</dbReference>
<feature type="domain" description="J" evidence="1">
    <location>
        <begin position="2"/>
        <end position="63"/>
    </location>
</feature>
<dbReference type="PANTHER" id="PTHR44144">
    <property type="entry name" value="DNAJ HOMOLOG SUBFAMILY C MEMBER 9"/>
    <property type="match status" value="1"/>
</dbReference>
<sequence length="219" mass="25190">MSLYEDLGVTEDATPQEIKKAFKSRSLKNHPDKGGNSEDFNRINAAYLVLRDPEKRKRYDETGEVESNTGPTKMEIATQLVAQNLFNVMEVHSFAKRNYFPDMVEAFAAKERSLNMAIDELKRKVVKFTYLKDNTKASELFMTIMENKVHKMHKELEGLDEELTMLMACVEVCRECEYLGEVPAPRPQDRNIRDRSYLHNTDEVYGSPWTGSPWVDPGA</sequence>
<dbReference type="Pfam" id="PF00226">
    <property type="entry name" value="DnaJ"/>
    <property type="match status" value="1"/>
</dbReference>
<name>A0A6M3YTH9_9CAUD</name>
<dbReference type="PANTHER" id="PTHR44144:SF1">
    <property type="entry name" value="DNAJ HOMOLOG SUBFAMILY C MEMBER 9"/>
    <property type="match status" value="1"/>
</dbReference>
<dbReference type="CDD" id="cd06257">
    <property type="entry name" value="DnaJ"/>
    <property type="match status" value="1"/>
</dbReference>
<protein>
    <submittedName>
        <fullName evidence="2">Chaperone protein</fullName>
    </submittedName>
</protein>
<dbReference type="Gene3D" id="1.10.287.110">
    <property type="entry name" value="DnaJ domain"/>
    <property type="match status" value="1"/>
</dbReference>
<dbReference type="InterPro" id="IPR001623">
    <property type="entry name" value="DnaJ_domain"/>
</dbReference>
<dbReference type="EMBL" id="MT345684">
    <property type="protein sequence ID" value="QJI53376.1"/>
    <property type="molecule type" value="Genomic_DNA"/>
</dbReference>
<evidence type="ECO:0000313" key="3">
    <source>
        <dbReference type="Proteomes" id="UP000503037"/>
    </source>
</evidence>
<keyword evidence="3" id="KW-1185">Reference proteome</keyword>